<dbReference type="SUPFAM" id="SSF47413">
    <property type="entry name" value="lambda repressor-like DNA-binding domains"/>
    <property type="match status" value="1"/>
</dbReference>
<dbReference type="InterPro" id="IPR052345">
    <property type="entry name" value="Rad_response_metalloprotease"/>
</dbReference>
<feature type="domain" description="HTH cro/C1-type" evidence="1">
    <location>
        <begin position="16"/>
        <end position="70"/>
    </location>
</feature>
<dbReference type="InterPro" id="IPR013430">
    <property type="entry name" value="Toxin_antidote_HigA"/>
</dbReference>
<dbReference type="STRING" id="465721.ACG33_13425"/>
<dbReference type="AlphaFoldDB" id="A0A127FCF0"/>
<dbReference type="GO" id="GO:0003677">
    <property type="term" value="F:DNA binding"/>
    <property type="evidence" value="ECO:0007669"/>
    <property type="project" value="InterPro"/>
</dbReference>
<dbReference type="Gene3D" id="1.10.260.40">
    <property type="entry name" value="lambda repressor-like DNA-binding domains"/>
    <property type="match status" value="1"/>
</dbReference>
<dbReference type="SMART" id="SM00530">
    <property type="entry name" value="HTH_XRE"/>
    <property type="match status" value="1"/>
</dbReference>
<dbReference type="PANTHER" id="PTHR43236">
    <property type="entry name" value="ANTITOXIN HIGA1"/>
    <property type="match status" value="1"/>
</dbReference>
<dbReference type="InterPro" id="IPR001387">
    <property type="entry name" value="Cro/C1-type_HTH"/>
</dbReference>
<dbReference type="InterPro" id="IPR010982">
    <property type="entry name" value="Lambda_DNA-bd_dom_sf"/>
</dbReference>
<reference evidence="2 3" key="1">
    <citation type="submission" date="2015-06" db="EMBL/GenBank/DDBJ databases">
        <title>A Comprehensive Approach to Explore the Metabolic and Phylogenetic Diversity of Bacterial Steroid Degradation in the Environment: Testosterone as an Example.</title>
        <authorList>
            <person name="Yang F.-C."/>
            <person name="Chen Y.-L."/>
            <person name="Yu C.-P."/>
            <person name="Tang S.-L."/>
            <person name="Wang P.-H."/>
            <person name="Ismail W."/>
            <person name="Wang C.-H."/>
            <person name="Yang C.-Y."/>
            <person name="Chiang Y.-R."/>
        </authorList>
    </citation>
    <scope>NUCLEOTIDE SEQUENCE [LARGE SCALE GENOMIC DNA]</scope>
    <source>
        <strain evidence="2 3">DSM 18526</strain>
    </source>
</reference>
<protein>
    <recommendedName>
        <fullName evidence="1">HTH cro/C1-type domain-containing protein</fullName>
    </recommendedName>
</protein>
<accession>A0A127FCF0</accession>
<dbReference type="PROSITE" id="PS50943">
    <property type="entry name" value="HTH_CROC1"/>
    <property type="match status" value="1"/>
</dbReference>
<evidence type="ECO:0000259" key="1">
    <source>
        <dbReference type="PROSITE" id="PS50943"/>
    </source>
</evidence>
<sequence>MGNHTTTAVPAPGVFLKDELEERGWSQRDLAYVLGCPEQAVNMIISGKRGISPEMAKALGKAFDVPAEFFVNLQTAHDLSKASDPDPGVECRAMLQRHFPIREMIKRGWLEDTDSEMLSVQVARFFKVEKLDQVPHLRYAAKKTHYDETPPVQLAWLFRVRQVAESITVPAYSERKLREAVEQLRRLIAAPEETRQVARLLGECGVRFVIVESLPSAKIDGVCLWLDKQSPVIGMSMSRDRIDNFWFVLRHEIEHVLQKHGQKTECLDVELSEDGAANANEPDDERIANTAAADFCVPTAPMNDFIARVRPFFSEQRVVLFAQRMNVHPGLVVGQIQRRTNNHAFLKRYQVKVRQFVVPAATVDGFGQVAPVNL</sequence>
<dbReference type="PANTHER" id="PTHR43236:SF2">
    <property type="entry name" value="BLL0069 PROTEIN"/>
    <property type="match status" value="1"/>
</dbReference>
<dbReference type="NCBIfam" id="TIGR02607">
    <property type="entry name" value="antidote_HigA"/>
    <property type="match status" value="1"/>
</dbReference>
<dbReference type="CDD" id="cd00093">
    <property type="entry name" value="HTH_XRE"/>
    <property type="match status" value="1"/>
</dbReference>
<evidence type="ECO:0000313" key="3">
    <source>
        <dbReference type="Proteomes" id="UP000070250"/>
    </source>
</evidence>
<proteinExistence type="predicted"/>
<dbReference type="Pfam" id="PF01381">
    <property type="entry name" value="HTH_3"/>
    <property type="match status" value="1"/>
</dbReference>
<dbReference type="KEGG" id="sdf:ACG33_13425"/>
<dbReference type="RefSeq" id="WP_066921957.1">
    <property type="nucleotide sequence ID" value="NZ_CP011971.1"/>
</dbReference>
<name>A0A127FCF0_STEDE</name>
<evidence type="ECO:0000313" key="2">
    <source>
        <dbReference type="EMBL" id="AMN48083.1"/>
    </source>
</evidence>
<dbReference type="PATRIC" id="fig|465721.4.peg.2875"/>
<keyword evidence="3" id="KW-1185">Reference proteome</keyword>
<gene>
    <name evidence="2" type="ORF">ACG33_13425</name>
</gene>
<dbReference type="OrthoDB" id="9793869at2"/>
<dbReference type="Gene3D" id="1.10.10.2910">
    <property type="match status" value="1"/>
</dbReference>
<dbReference type="Proteomes" id="UP000070250">
    <property type="component" value="Chromosome"/>
</dbReference>
<dbReference type="EMBL" id="CP011971">
    <property type="protein sequence ID" value="AMN48083.1"/>
    <property type="molecule type" value="Genomic_DNA"/>
</dbReference>
<organism evidence="2 3">
    <name type="scientific">Steroidobacter denitrificans</name>
    <dbReference type="NCBI Taxonomy" id="465721"/>
    <lineage>
        <taxon>Bacteria</taxon>
        <taxon>Pseudomonadati</taxon>
        <taxon>Pseudomonadota</taxon>
        <taxon>Gammaproteobacteria</taxon>
        <taxon>Steroidobacterales</taxon>
        <taxon>Steroidobacteraceae</taxon>
        <taxon>Steroidobacter</taxon>
    </lineage>
</organism>